<evidence type="ECO:0000256" key="5">
    <source>
        <dbReference type="ARBA" id="ARBA00022898"/>
    </source>
</evidence>
<comment type="caution">
    <text evidence="8">The sequence shown here is derived from an EMBL/GenBank/DDBJ whole genome shotgun (WGS) entry which is preliminary data.</text>
</comment>
<dbReference type="STRING" id="908337.HMPREF9257_0446"/>
<dbReference type="SUPFAM" id="SSF53383">
    <property type="entry name" value="PLP-dependent transferases"/>
    <property type="match status" value="1"/>
</dbReference>
<dbReference type="EC" id="2.6.1.-" evidence="6"/>
<dbReference type="PROSITE" id="PS00105">
    <property type="entry name" value="AA_TRANSFER_CLASS_1"/>
    <property type="match status" value="1"/>
</dbReference>
<accession>E4KRE6</accession>
<dbReference type="GO" id="GO:0030170">
    <property type="term" value="F:pyridoxal phosphate binding"/>
    <property type="evidence" value="ECO:0007669"/>
    <property type="project" value="InterPro"/>
</dbReference>
<evidence type="ECO:0000313" key="8">
    <source>
        <dbReference type="EMBL" id="EFR30548.1"/>
    </source>
</evidence>
<evidence type="ECO:0000313" key="9">
    <source>
        <dbReference type="Proteomes" id="UP000005990"/>
    </source>
</evidence>
<evidence type="ECO:0000256" key="1">
    <source>
        <dbReference type="ARBA" id="ARBA00001933"/>
    </source>
</evidence>
<protein>
    <recommendedName>
        <fullName evidence="6">Aminotransferase</fullName>
        <ecNumber evidence="6">2.6.1.-</ecNumber>
    </recommendedName>
</protein>
<sequence length="390" mass="43822">MKRFLNQKIQAIQPSGIRKFFDIANQMENVISLGVGEPDFETPWHIREVGVDTLNNGYTFYTSNAGLLKLREAIAERIERFYGAKYNPQHEVLVTVGGSEAIDLALRATLNAGDEVIIPDPSYVSYLPCVQLADGVPVMLPLKEKNNFKLVPEDLEAVITPKTKILVLSFPNNPTGAIMTRQDLEAIIPVIVKHDLMVITDEIYADLTYGDQSHTSIISFPEMYDRTVYISGFSKAYSMTGWRLGYCAAPEDLLIQMTKIHQFAIMAAPTMSQYAGIEAIKHGDEDIEEMRHSYDQRRKFLLQQMDRLGIPCFEPQGAFYIFPNISQFGLSSEDFAWGLLEAEKVAVVPGTAFGPSGEGFIRISYAYSIKELRLAISRLEKYITNLKANH</sequence>
<dbReference type="eggNOG" id="COG0436">
    <property type="taxonomic scope" value="Bacteria"/>
</dbReference>
<reference evidence="8 9" key="1">
    <citation type="submission" date="2010-10" db="EMBL/GenBank/DDBJ databases">
        <authorList>
            <person name="Durkin A.S."/>
            <person name="Madupu R."/>
            <person name="Torralba M."/>
            <person name="Gillis M."/>
            <person name="Methe B."/>
            <person name="Sutton G."/>
            <person name="Nelson K.E."/>
        </authorList>
    </citation>
    <scope>NUCLEOTIDE SEQUENCE [LARGE SCALE GENOMIC DNA]</scope>
    <source>
        <strain evidence="8 9">ACS-139-V-Col8</strain>
    </source>
</reference>
<dbReference type="InterPro" id="IPR004838">
    <property type="entry name" value="NHTrfase_class1_PyrdxlP-BS"/>
</dbReference>
<gene>
    <name evidence="8" type="ORF">HMPREF9257_0446</name>
</gene>
<dbReference type="RefSeq" id="WP_006419071.1">
    <property type="nucleotide sequence ID" value="NZ_AENN01000018.1"/>
</dbReference>
<dbReference type="AlphaFoldDB" id="E4KRE6"/>
<feature type="domain" description="Aminotransferase class I/classII large" evidence="7">
    <location>
        <begin position="29"/>
        <end position="379"/>
    </location>
</feature>
<dbReference type="PANTHER" id="PTHR46383">
    <property type="entry name" value="ASPARTATE AMINOTRANSFERASE"/>
    <property type="match status" value="1"/>
</dbReference>
<dbReference type="GO" id="GO:0006520">
    <property type="term" value="P:amino acid metabolic process"/>
    <property type="evidence" value="ECO:0007669"/>
    <property type="project" value="InterPro"/>
</dbReference>
<dbReference type="InterPro" id="IPR015424">
    <property type="entry name" value="PyrdxlP-dep_Trfase"/>
</dbReference>
<dbReference type="CDD" id="cd00609">
    <property type="entry name" value="AAT_like"/>
    <property type="match status" value="1"/>
</dbReference>
<dbReference type="FunFam" id="3.40.640.10:FF:000033">
    <property type="entry name" value="Aspartate aminotransferase"/>
    <property type="match status" value="1"/>
</dbReference>
<dbReference type="Gene3D" id="3.40.640.10">
    <property type="entry name" value="Type I PLP-dependent aspartate aminotransferase-like (Major domain)"/>
    <property type="match status" value="1"/>
</dbReference>
<evidence type="ECO:0000256" key="2">
    <source>
        <dbReference type="ARBA" id="ARBA00007441"/>
    </source>
</evidence>
<comment type="similarity">
    <text evidence="2 6">Belongs to the class-I pyridoxal-phosphate-dependent aminotransferase family.</text>
</comment>
<dbReference type="OrthoDB" id="9802328at2"/>
<dbReference type="PANTHER" id="PTHR46383:SF3">
    <property type="entry name" value="ASPARTATE AMINOTRANSFERASE-RELATED"/>
    <property type="match status" value="1"/>
</dbReference>
<dbReference type="EMBL" id="AENN01000018">
    <property type="protein sequence ID" value="EFR30548.1"/>
    <property type="molecule type" value="Genomic_DNA"/>
</dbReference>
<dbReference type="InterPro" id="IPR015421">
    <property type="entry name" value="PyrdxlP-dep_Trfase_major"/>
</dbReference>
<keyword evidence="5" id="KW-0663">Pyridoxal phosphate</keyword>
<keyword evidence="9" id="KW-1185">Reference proteome</keyword>
<dbReference type="InterPro" id="IPR050596">
    <property type="entry name" value="AspAT/PAT-like"/>
</dbReference>
<dbReference type="InterPro" id="IPR015422">
    <property type="entry name" value="PyrdxlP-dep_Trfase_small"/>
</dbReference>
<dbReference type="Pfam" id="PF00155">
    <property type="entry name" value="Aminotran_1_2"/>
    <property type="match status" value="1"/>
</dbReference>
<comment type="cofactor">
    <cofactor evidence="1 6">
        <name>pyridoxal 5'-phosphate</name>
        <dbReference type="ChEBI" id="CHEBI:597326"/>
    </cofactor>
</comment>
<dbReference type="GO" id="GO:0008483">
    <property type="term" value="F:transaminase activity"/>
    <property type="evidence" value="ECO:0007669"/>
    <property type="project" value="UniProtKB-KW"/>
</dbReference>
<proteinExistence type="inferred from homology"/>
<evidence type="ECO:0000259" key="7">
    <source>
        <dbReference type="Pfam" id="PF00155"/>
    </source>
</evidence>
<evidence type="ECO:0000256" key="4">
    <source>
        <dbReference type="ARBA" id="ARBA00022679"/>
    </source>
</evidence>
<keyword evidence="4 6" id="KW-0808">Transferase</keyword>
<organism evidence="8 9">
    <name type="scientific">Eremococcus coleocola ACS-139-V-Col8</name>
    <dbReference type="NCBI Taxonomy" id="908337"/>
    <lineage>
        <taxon>Bacteria</taxon>
        <taxon>Bacillati</taxon>
        <taxon>Bacillota</taxon>
        <taxon>Bacilli</taxon>
        <taxon>Lactobacillales</taxon>
        <taxon>Aerococcaceae</taxon>
        <taxon>Eremococcus</taxon>
    </lineage>
</organism>
<dbReference type="Gene3D" id="3.90.1150.10">
    <property type="entry name" value="Aspartate Aminotransferase, domain 1"/>
    <property type="match status" value="1"/>
</dbReference>
<keyword evidence="3 6" id="KW-0032">Aminotransferase</keyword>
<name>E4KRE6_9LACT</name>
<evidence type="ECO:0000256" key="3">
    <source>
        <dbReference type="ARBA" id="ARBA00022576"/>
    </source>
</evidence>
<dbReference type="InterPro" id="IPR004839">
    <property type="entry name" value="Aminotransferase_I/II_large"/>
</dbReference>
<evidence type="ECO:0000256" key="6">
    <source>
        <dbReference type="RuleBase" id="RU000481"/>
    </source>
</evidence>
<dbReference type="Proteomes" id="UP000005990">
    <property type="component" value="Unassembled WGS sequence"/>
</dbReference>